<keyword evidence="4" id="KW-0547">Nucleotide-binding</keyword>
<dbReference type="InterPro" id="IPR013563">
    <property type="entry name" value="Oligopep_ABC_C"/>
</dbReference>
<dbReference type="PANTHER" id="PTHR43776:SF7">
    <property type="entry name" value="D,D-DIPEPTIDE TRANSPORT ATP-BINDING PROTEIN DDPF-RELATED"/>
    <property type="match status" value="1"/>
</dbReference>
<dbReference type="PANTHER" id="PTHR43776">
    <property type="entry name" value="TRANSPORT ATP-BINDING PROTEIN"/>
    <property type="match status" value="1"/>
</dbReference>
<comment type="caution">
    <text evidence="7">The sequence shown here is derived from an EMBL/GenBank/DDBJ whole genome shotgun (WGS) entry which is preliminary data.</text>
</comment>
<name>A0ABU2CAQ6_9BURK</name>
<reference evidence="7 8" key="1">
    <citation type="submission" date="2023-07" db="EMBL/GenBank/DDBJ databases">
        <title>Sorghum-associated microbial communities from plants grown in Nebraska, USA.</title>
        <authorList>
            <person name="Schachtman D."/>
        </authorList>
    </citation>
    <scope>NUCLEOTIDE SEQUENCE [LARGE SCALE GENOMIC DNA]</scope>
    <source>
        <strain evidence="7 8">BE313</strain>
    </source>
</reference>
<dbReference type="InterPro" id="IPR003593">
    <property type="entry name" value="AAA+_ATPase"/>
</dbReference>
<comment type="similarity">
    <text evidence="1">Belongs to the ABC transporter superfamily.</text>
</comment>
<dbReference type="InterPro" id="IPR050319">
    <property type="entry name" value="ABC_transp_ATP-bind"/>
</dbReference>
<keyword evidence="5 7" id="KW-0067">ATP-binding</keyword>
<dbReference type="SUPFAM" id="SSF52540">
    <property type="entry name" value="P-loop containing nucleoside triphosphate hydrolases"/>
    <property type="match status" value="2"/>
</dbReference>
<dbReference type="NCBIfam" id="NF008453">
    <property type="entry name" value="PRK11308.1"/>
    <property type="match status" value="2"/>
</dbReference>
<accession>A0ABU2CAQ6</accession>
<dbReference type="Gene3D" id="3.40.50.300">
    <property type="entry name" value="P-loop containing nucleotide triphosphate hydrolases"/>
    <property type="match status" value="2"/>
</dbReference>
<dbReference type="InterPro" id="IPR027417">
    <property type="entry name" value="P-loop_NTPase"/>
</dbReference>
<evidence type="ECO:0000256" key="5">
    <source>
        <dbReference type="ARBA" id="ARBA00022840"/>
    </source>
</evidence>
<keyword evidence="8" id="KW-1185">Reference proteome</keyword>
<dbReference type="NCBIfam" id="NF007739">
    <property type="entry name" value="PRK10419.1"/>
    <property type="match status" value="2"/>
</dbReference>
<evidence type="ECO:0000256" key="4">
    <source>
        <dbReference type="ARBA" id="ARBA00022741"/>
    </source>
</evidence>
<feature type="domain" description="ABC transporter" evidence="6">
    <location>
        <begin position="323"/>
        <end position="578"/>
    </location>
</feature>
<keyword evidence="2" id="KW-0813">Transport</keyword>
<evidence type="ECO:0000256" key="3">
    <source>
        <dbReference type="ARBA" id="ARBA00022475"/>
    </source>
</evidence>
<sequence length="590" mass="64075">MTARDTIFTAVDDLAPKLRDDPTPTLRVRKLGVTFDTYRGPVQVLRDVSFDIAPGEILGVVGESGAGKSMTGNAVIGLIAAPGRLSGGTVELRGERIDTLHREDLRRLRGKHIGMVFQDPLTSLNPVLSIGQHLVETIRTHLPLSPQQARARAIALLAEVEIADPASRIDQYPHQFSGGMRQRVAIALALCAEPALLIADEPTTALDVSVQAQVIRVLRRVCRERGTAVLLITHDMGVIAEAADRVMVMYQGQVLETGPVRRVLDHPQAPYTRALMAAIPSLTQRLHRLPVPEIGADLAAPACLAPVPVSAPQRPSAEAAPLLQVQNLSRDFDLSASWLLRTLTGQPKKVLHAVQDLSFSIPRGSSFGLVGESGSGKSTVARMIAGLTRPTAGRVLFNGIDRWADPAGAAALRKRFQMIFQDPYASLNPRWRVDRLIAEPLQVLGLTSGPDETAERVQEALRRVRLSPDDGRRYPHQFSGGQRQRIAIARALASRPEFIVCDEPTSSLDVSVQAQVLNLMRDLQDEFGLTYLLISHNLAVVRHMCDQVGVMQHGRLVEVGPAEAVLTAPAHAYTRELMAAVPDIGRVTAV</sequence>
<feature type="domain" description="ABC transporter" evidence="6">
    <location>
        <begin position="28"/>
        <end position="276"/>
    </location>
</feature>
<dbReference type="EMBL" id="JAVDXT010000002">
    <property type="protein sequence ID" value="MDR7378411.1"/>
    <property type="molecule type" value="Genomic_DNA"/>
</dbReference>
<evidence type="ECO:0000256" key="1">
    <source>
        <dbReference type="ARBA" id="ARBA00005417"/>
    </source>
</evidence>
<protein>
    <submittedName>
        <fullName evidence="7">Peptide/nickel transport system ATP-binding protein</fullName>
    </submittedName>
</protein>
<keyword evidence="3" id="KW-0472">Membrane</keyword>
<keyword evidence="3" id="KW-1003">Cell membrane</keyword>
<organism evidence="7 8">
    <name type="scientific">Rhodoferax ferrireducens</name>
    <dbReference type="NCBI Taxonomy" id="192843"/>
    <lineage>
        <taxon>Bacteria</taxon>
        <taxon>Pseudomonadati</taxon>
        <taxon>Pseudomonadota</taxon>
        <taxon>Betaproteobacteria</taxon>
        <taxon>Burkholderiales</taxon>
        <taxon>Comamonadaceae</taxon>
        <taxon>Rhodoferax</taxon>
    </lineage>
</organism>
<evidence type="ECO:0000259" key="6">
    <source>
        <dbReference type="PROSITE" id="PS50893"/>
    </source>
</evidence>
<dbReference type="InterPro" id="IPR017871">
    <property type="entry name" value="ABC_transporter-like_CS"/>
</dbReference>
<dbReference type="PROSITE" id="PS00211">
    <property type="entry name" value="ABC_TRANSPORTER_1"/>
    <property type="match status" value="2"/>
</dbReference>
<dbReference type="CDD" id="cd03257">
    <property type="entry name" value="ABC_NikE_OppD_transporters"/>
    <property type="match status" value="2"/>
</dbReference>
<dbReference type="Pfam" id="PF08352">
    <property type="entry name" value="oligo_HPY"/>
    <property type="match status" value="2"/>
</dbReference>
<dbReference type="PROSITE" id="PS50893">
    <property type="entry name" value="ABC_TRANSPORTER_2"/>
    <property type="match status" value="2"/>
</dbReference>
<dbReference type="InterPro" id="IPR003439">
    <property type="entry name" value="ABC_transporter-like_ATP-bd"/>
</dbReference>
<dbReference type="Proteomes" id="UP001180487">
    <property type="component" value="Unassembled WGS sequence"/>
</dbReference>
<evidence type="ECO:0000313" key="8">
    <source>
        <dbReference type="Proteomes" id="UP001180487"/>
    </source>
</evidence>
<proteinExistence type="inferred from homology"/>
<dbReference type="GO" id="GO:0005524">
    <property type="term" value="F:ATP binding"/>
    <property type="evidence" value="ECO:0007669"/>
    <property type="project" value="UniProtKB-KW"/>
</dbReference>
<evidence type="ECO:0000313" key="7">
    <source>
        <dbReference type="EMBL" id="MDR7378411.1"/>
    </source>
</evidence>
<dbReference type="RefSeq" id="WP_310374471.1">
    <property type="nucleotide sequence ID" value="NZ_JAVDXT010000002.1"/>
</dbReference>
<evidence type="ECO:0000256" key="2">
    <source>
        <dbReference type="ARBA" id="ARBA00022448"/>
    </source>
</evidence>
<dbReference type="SMART" id="SM00382">
    <property type="entry name" value="AAA"/>
    <property type="match status" value="2"/>
</dbReference>
<dbReference type="Pfam" id="PF00005">
    <property type="entry name" value="ABC_tran"/>
    <property type="match status" value="2"/>
</dbReference>
<gene>
    <name evidence="7" type="ORF">J2X19_003090</name>
</gene>